<proteinExistence type="predicted"/>
<evidence type="ECO:0000313" key="1">
    <source>
        <dbReference type="EMBL" id="JAE06605.1"/>
    </source>
</evidence>
<sequence length="37" mass="4026">MSCGAAKPTKSEFQLSRFQPMPLHSSSAIARSSYLLP</sequence>
<reference evidence="1" key="1">
    <citation type="submission" date="2014-09" db="EMBL/GenBank/DDBJ databases">
        <authorList>
            <person name="Magalhaes I.L.F."/>
            <person name="Oliveira U."/>
            <person name="Santos F.R."/>
            <person name="Vidigal T.H.D.A."/>
            <person name="Brescovit A.D."/>
            <person name="Santos A.J."/>
        </authorList>
    </citation>
    <scope>NUCLEOTIDE SEQUENCE</scope>
    <source>
        <tissue evidence="1">Shoot tissue taken approximately 20 cm above the soil surface</tissue>
    </source>
</reference>
<protein>
    <submittedName>
        <fullName evidence="1">Uncharacterized protein</fullName>
    </submittedName>
</protein>
<organism evidence="1">
    <name type="scientific">Arundo donax</name>
    <name type="common">Giant reed</name>
    <name type="synonym">Donax arundinaceus</name>
    <dbReference type="NCBI Taxonomy" id="35708"/>
    <lineage>
        <taxon>Eukaryota</taxon>
        <taxon>Viridiplantae</taxon>
        <taxon>Streptophyta</taxon>
        <taxon>Embryophyta</taxon>
        <taxon>Tracheophyta</taxon>
        <taxon>Spermatophyta</taxon>
        <taxon>Magnoliopsida</taxon>
        <taxon>Liliopsida</taxon>
        <taxon>Poales</taxon>
        <taxon>Poaceae</taxon>
        <taxon>PACMAD clade</taxon>
        <taxon>Arundinoideae</taxon>
        <taxon>Arundineae</taxon>
        <taxon>Arundo</taxon>
    </lineage>
</organism>
<dbReference type="EMBL" id="GBRH01191291">
    <property type="protein sequence ID" value="JAE06605.1"/>
    <property type="molecule type" value="Transcribed_RNA"/>
</dbReference>
<dbReference type="AlphaFoldDB" id="A0A0A9F0V3"/>
<reference evidence="1" key="2">
    <citation type="journal article" date="2015" name="Data Brief">
        <title>Shoot transcriptome of the giant reed, Arundo donax.</title>
        <authorList>
            <person name="Barrero R.A."/>
            <person name="Guerrero F.D."/>
            <person name="Moolhuijzen P."/>
            <person name="Goolsby J.A."/>
            <person name="Tidwell J."/>
            <person name="Bellgard S.E."/>
            <person name="Bellgard M.I."/>
        </authorList>
    </citation>
    <scope>NUCLEOTIDE SEQUENCE</scope>
    <source>
        <tissue evidence="1">Shoot tissue taken approximately 20 cm above the soil surface</tissue>
    </source>
</reference>
<name>A0A0A9F0V3_ARUDO</name>
<accession>A0A0A9F0V3</accession>